<feature type="transmembrane region" description="Helical" evidence="10">
    <location>
        <begin position="185"/>
        <end position="207"/>
    </location>
</feature>
<feature type="transmembrane region" description="Helical" evidence="10">
    <location>
        <begin position="153"/>
        <end position="173"/>
    </location>
</feature>
<feature type="transmembrane region" description="Helical" evidence="10">
    <location>
        <begin position="339"/>
        <end position="360"/>
    </location>
</feature>
<dbReference type="PANTHER" id="PTHR46997:SF2">
    <property type="entry name" value="TYROSINE-SPECIFIC TRANSPORT SYSTEM"/>
    <property type="match status" value="1"/>
</dbReference>
<comment type="subcellular location">
    <subcellularLocation>
        <location evidence="1 10">Cell inner membrane</location>
        <topology evidence="1 10">Multi-pass membrane protein</topology>
    </subcellularLocation>
</comment>
<evidence type="ECO:0000256" key="5">
    <source>
        <dbReference type="ARBA" id="ARBA00022519"/>
    </source>
</evidence>
<feature type="transmembrane region" description="Helical" evidence="10">
    <location>
        <begin position="380"/>
        <end position="399"/>
    </location>
</feature>
<dbReference type="PANTHER" id="PTHR46997">
    <property type="entry name" value="LOW AFFINITY TRYPTOPHAN PERMEASE-RELATED"/>
    <property type="match status" value="1"/>
</dbReference>
<dbReference type="NCBIfam" id="TIGR00837">
    <property type="entry name" value="araaP"/>
    <property type="match status" value="1"/>
</dbReference>
<evidence type="ECO:0000256" key="4">
    <source>
        <dbReference type="ARBA" id="ARBA00022475"/>
    </source>
</evidence>
<dbReference type="STRING" id="732.ADJ80_01525"/>
<keyword evidence="9 10" id="KW-0472">Membrane</keyword>
<feature type="transmembrane region" description="Helical" evidence="10">
    <location>
        <begin position="32"/>
        <end position="57"/>
    </location>
</feature>
<keyword evidence="3 10" id="KW-0813">Transport</keyword>
<keyword evidence="8 10" id="KW-1133">Transmembrane helix</keyword>
<dbReference type="Proteomes" id="UP000253728">
    <property type="component" value="Unassembled WGS sequence"/>
</dbReference>
<feature type="transmembrane region" description="Helical" evidence="10">
    <location>
        <begin position="315"/>
        <end position="333"/>
    </location>
</feature>
<evidence type="ECO:0000256" key="7">
    <source>
        <dbReference type="ARBA" id="ARBA00022970"/>
    </source>
</evidence>
<accession>A0A336N4K7</accession>
<feature type="transmembrane region" description="Helical" evidence="10">
    <location>
        <begin position="219"/>
        <end position="237"/>
    </location>
</feature>
<dbReference type="Gene3D" id="1.20.1740.10">
    <property type="entry name" value="Amino acid/polyamine transporter I"/>
    <property type="match status" value="1"/>
</dbReference>
<feature type="transmembrane region" description="Helical" evidence="10">
    <location>
        <begin position="7"/>
        <end position="26"/>
    </location>
</feature>
<dbReference type="GO" id="GO:0015173">
    <property type="term" value="F:aromatic amino acid transmembrane transporter activity"/>
    <property type="evidence" value="ECO:0007669"/>
    <property type="project" value="UniProtKB-UniRule"/>
</dbReference>
<evidence type="ECO:0000256" key="9">
    <source>
        <dbReference type="ARBA" id="ARBA00023136"/>
    </source>
</evidence>
<dbReference type="InterPro" id="IPR018227">
    <property type="entry name" value="Amino_acid_transport_2"/>
</dbReference>
<sequence>MLLKNKTLGSALIIAGTAIGAGMLAMPLTSAGIGFGFTAALLIGLWLLLAYSGLLFVEVYQTAKRKDDGVATLTEKYFGIPGRIISTVSLFILLYALSAAYMTGGGEVLASALPENFFGEGDANLKASILIFTILLGAFVVIGTKGVDGITRLLFSGKILVFILVLAMMLPKIAPANLMEMPLDYALILSAGPVFFTSYGFHVVMGSINNYLDGDVKRFRMAIIIGTAIPLCAYLLWQLATHGIFSQNEFIAILKENPSITGLINATKTLTSSDMLSSILPVFYSLALITSFLGVALGLFEGLNDLFKRTKIPANRLSLTATTFIPPLIFALFYPNGFIAALGYAGLLCAFYCLILPIGLAWRTRQQYKDLPYRVAGGNLMLVLALIVGLLIIAILFLMESGVLPKVVG</sequence>
<evidence type="ECO:0000256" key="6">
    <source>
        <dbReference type="ARBA" id="ARBA00022692"/>
    </source>
</evidence>
<evidence type="ECO:0000256" key="1">
    <source>
        <dbReference type="ARBA" id="ARBA00004429"/>
    </source>
</evidence>
<dbReference type="Pfam" id="PF03222">
    <property type="entry name" value="Trp_Tyr_perm"/>
    <property type="match status" value="1"/>
</dbReference>
<organism evidence="11 12">
    <name type="scientific">Aggregatibacter aphrophilus</name>
    <name type="common">Haemophilus aphrophilus</name>
    <dbReference type="NCBI Taxonomy" id="732"/>
    <lineage>
        <taxon>Bacteria</taxon>
        <taxon>Pseudomonadati</taxon>
        <taxon>Pseudomonadota</taxon>
        <taxon>Gammaproteobacteria</taxon>
        <taxon>Pasteurellales</taxon>
        <taxon>Pasteurellaceae</taxon>
        <taxon>Aggregatibacter</taxon>
    </lineage>
</organism>
<gene>
    <name evidence="11" type="primary">tyrP_3</name>
    <name evidence="11" type="ORF">NCTC5908_00941</name>
</gene>
<evidence type="ECO:0000256" key="2">
    <source>
        <dbReference type="ARBA" id="ARBA00005452"/>
    </source>
</evidence>
<dbReference type="PRINTS" id="PR00166">
    <property type="entry name" value="AROAAPRMEASE"/>
</dbReference>
<dbReference type="InterPro" id="IPR013061">
    <property type="entry name" value="Trp/try_permease_CS"/>
</dbReference>
<proteinExistence type="inferred from homology"/>
<reference evidence="11 12" key="1">
    <citation type="submission" date="2018-06" db="EMBL/GenBank/DDBJ databases">
        <authorList>
            <consortium name="Pathogen Informatics"/>
            <person name="Doyle S."/>
        </authorList>
    </citation>
    <scope>NUCLEOTIDE SEQUENCE [LARGE SCALE GENOMIC DNA]</scope>
    <source>
        <strain evidence="11 12">NCTC5908</strain>
    </source>
</reference>
<dbReference type="GO" id="GO:0005886">
    <property type="term" value="C:plasma membrane"/>
    <property type="evidence" value="ECO:0007669"/>
    <property type="project" value="UniProtKB-SubCell"/>
</dbReference>
<dbReference type="RefSeq" id="WP_005704722.1">
    <property type="nucleotide sequence ID" value="NZ_MAQF01000013.1"/>
</dbReference>
<dbReference type="AlphaFoldDB" id="A0A336N4K7"/>
<keyword evidence="4 10" id="KW-1003">Cell membrane</keyword>
<feature type="transmembrane region" description="Helical" evidence="10">
    <location>
        <begin position="84"/>
        <end position="103"/>
    </location>
</feature>
<dbReference type="PROSITE" id="PS00594">
    <property type="entry name" value="AROMATIC_AA_PERMEASE_1"/>
    <property type="match status" value="1"/>
</dbReference>
<feature type="transmembrane region" description="Helical" evidence="10">
    <location>
        <begin position="123"/>
        <end position="141"/>
    </location>
</feature>
<feature type="transmembrane region" description="Helical" evidence="10">
    <location>
        <begin position="282"/>
        <end position="303"/>
    </location>
</feature>
<comment type="similarity">
    <text evidence="2 10">Belongs to the amino acid/polyamine transporter 2 family. Mtr/TnaB/TyrP permease subfamily.</text>
</comment>
<evidence type="ECO:0000256" key="10">
    <source>
        <dbReference type="RuleBase" id="RU367149"/>
    </source>
</evidence>
<dbReference type="InterPro" id="IPR013059">
    <property type="entry name" value="Trp_tyr_transpt"/>
</dbReference>
<keyword evidence="6 10" id="KW-0812">Transmembrane</keyword>
<dbReference type="GeneID" id="49634708"/>
<dbReference type="GO" id="GO:0003333">
    <property type="term" value="P:amino acid transmembrane transport"/>
    <property type="evidence" value="ECO:0007669"/>
    <property type="project" value="InterPro"/>
</dbReference>
<name>A0A336N4K7_AGGAP</name>
<keyword evidence="7 10" id="KW-0029">Amino-acid transport</keyword>
<evidence type="ECO:0000313" key="11">
    <source>
        <dbReference type="EMBL" id="SSY94615.1"/>
    </source>
</evidence>
<keyword evidence="5 10" id="KW-0997">Cell inner membrane</keyword>
<protein>
    <recommendedName>
        <fullName evidence="10">Aromatic amino acid permease</fullName>
    </recommendedName>
</protein>
<evidence type="ECO:0000256" key="3">
    <source>
        <dbReference type="ARBA" id="ARBA00022448"/>
    </source>
</evidence>
<comment type="function">
    <text evidence="10">Involved in transporting aromatic amino acids across the cytoplasmic membrane.</text>
</comment>
<evidence type="ECO:0000313" key="12">
    <source>
        <dbReference type="Proteomes" id="UP000253728"/>
    </source>
</evidence>
<dbReference type="EMBL" id="UFSP01000001">
    <property type="protein sequence ID" value="SSY94615.1"/>
    <property type="molecule type" value="Genomic_DNA"/>
</dbReference>
<evidence type="ECO:0000256" key="8">
    <source>
        <dbReference type="ARBA" id="ARBA00022989"/>
    </source>
</evidence>